<dbReference type="OrthoDB" id="412781at2759"/>
<keyword evidence="4" id="KW-1185">Reference proteome</keyword>
<reference evidence="3" key="1">
    <citation type="submission" date="2021-02" db="EMBL/GenBank/DDBJ databases">
        <authorList>
            <person name="Dougan E. K."/>
            <person name="Rhodes N."/>
            <person name="Thang M."/>
            <person name="Chan C."/>
        </authorList>
    </citation>
    <scope>NUCLEOTIDE SEQUENCE</scope>
</reference>
<dbReference type="SUPFAM" id="SSF50249">
    <property type="entry name" value="Nucleic acid-binding proteins"/>
    <property type="match status" value="1"/>
</dbReference>
<evidence type="ECO:0000313" key="3">
    <source>
        <dbReference type="EMBL" id="CAE7645242.1"/>
    </source>
</evidence>
<dbReference type="InterPro" id="IPR012340">
    <property type="entry name" value="NA-bd_OB-fold"/>
</dbReference>
<dbReference type="EMBL" id="CAJNJA010030586">
    <property type="protein sequence ID" value="CAE7645242.1"/>
    <property type="molecule type" value="Genomic_DNA"/>
</dbReference>
<feature type="domain" description="S1 motif" evidence="2">
    <location>
        <begin position="186"/>
        <end position="254"/>
    </location>
</feature>
<feature type="region of interest" description="Disordered" evidence="1">
    <location>
        <begin position="293"/>
        <end position="330"/>
    </location>
</feature>
<dbReference type="Proteomes" id="UP000601435">
    <property type="component" value="Unassembled WGS sequence"/>
</dbReference>
<dbReference type="Gene3D" id="2.40.50.140">
    <property type="entry name" value="Nucleic acid-binding proteins"/>
    <property type="match status" value="1"/>
</dbReference>
<name>A0A812VVZ4_9DINO</name>
<organism evidence="3 4">
    <name type="scientific">Symbiodinium necroappetens</name>
    <dbReference type="NCBI Taxonomy" id="1628268"/>
    <lineage>
        <taxon>Eukaryota</taxon>
        <taxon>Sar</taxon>
        <taxon>Alveolata</taxon>
        <taxon>Dinophyceae</taxon>
        <taxon>Suessiales</taxon>
        <taxon>Symbiodiniaceae</taxon>
        <taxon>Symbiodinium</taxon>
    </lineage>
</organism>
<accession>A0A812VVZ4</accession>
<evidence type="ECO:0000259" key="2">
    <source>
        <dbReference type="PROSITE" id="PS50126"/>
    </source>
</evidence>
<dbReference type="SMART" id="SM00316">
    <property type="entry name" value="S1"/>
    <property type="match status" value="1"/>
</dbReference>
<gene>
    <name evidence="3" type="primary">RPS1</name>
    <name evidence="3" type="ORF">SNEC2469_LOCUS18236</name>
</gene>
<evidence type="ECO:0000256" key="1">
    <source>
        <dbReference type="SAM" id="MobiDB-lite"/>
    </source>
</evidence>
<evidence type="ECO:0000313" key="4">
    <source>
        <dbReference type="Proteomes" id="UP000601435"/>
    </source>
</evidence>
<dbReference type="GO" id="GO:0003676">
    <property type="term" value="F:nucleic acid binding"/>
    <property type="evidence" value="ECO:0007669"/>
    <property type="project" value="InterPro"/>
</dbReference>
<comment type="caution">
    <text evidence="3">The sequence shown here is derived from an EMBL/GenBank/DDBJ whole genome shotgun (WGS) entry which is preliminary data.</text>
</comment>
<sequence length="330" mass="36597">MYVGEDGAFVELDCGGVKSWAQLPTKLASLKPISSVEEVNLEVGAKIETVVVQKDLTSVVLGDPTAVQYIVSLSSLELDAAWNKVQMTMDGEEGYDPLWQVQVLQMASWGAQVMTEEGLIGMIPARDLGEKAGDQGMVGAILTVQIKEVKPENRENTNPQMVNDYPIVFSYADVMKKVLAEKINEGDVVEAKITNFLPSSMDIEIEGIPFPVSKVDISRNTRFDPQELFVIDEIIKVYCMSSDPESGQFRFSLRALEKRPGALLLNKQKVFDEAEETAKIFYERQKIEREKIDKTLSSTLGDDEEETKSSAPTDAAGMLDFMLGDDDDEF</sequence>
<protein>
    <submittedName>
        <fullName evidence="3">RPS1 protein</fullName>
    </submittedName>
</protein>
<dbReference type="PROSITE" id="PS50126">
    <property type="entry name" value="S1"/>
    <property type="match status" value="1"/>
</dbReference>
<proteinExistence type="predicted"/>
<dbReference type="AlphaFoldDB" id="A0A812VVZ4"/>
<dbReference type="InterPro" id="IPR003029">
    <property type="entry name" value="S1_domain"/>
</dbReference>